<dbReference type="PANTHER" id="PTHR43080">
    <property type="entry name" value="CBS DOMAIN-CONTAINING PROTEIN CBSX3, MITOCHONDRIAL"/>
    <property type="match status" value="1"/>
</dbReference>
<keyword evidence="5" id="KW-1185">Reference proteome</keyword>
<evidence type="ECO:0000259" key="3">
    <source>
        <dbReference type="PROSITE" id="PS51371"/>
    </source>
</evidence>
<proteinExistence type="predicted"/>
<dbReference type="EMBL" id="BMFF01000003">
    <property type="protein sequence ID" value="GGC98411.1"/>
    <property type="molecule type" value="Genomic_DNA"/>
</dbReference>
<accession>A0ABQ1PJR5</accession>
<feature type="domain" description="CBS" evidence="3">
    <location>
        <begin position="11"/>
        <end position="69"/>
    </location>
</feature>
<gene>
    <name evidence="4" type="ORF">GCM10007418_17170</name>
</gene>
<dbReference type="PROSITE" id="PS51371">
    <property type="entry name" value="CBS"/>
    <property type="match status" value="2"/>
</dbReference>
<evidence type="ECO:0000313" key="4">
    <source>
        <dbReference type="EMBL" id="GGC98411.1"/>
    </source>
</evidence>
<protein>
    <recommendedName>
        <fullName evidence="3">CBS domain-containing protein</fullName>
    </recommendedName>
</protein>
<evidence type="ECO:0000256" key="2">
    <source>
        <dbReference type="PROSITE-ProRule" id="PRU00703"/>
    </source>
</evidence>
<dbReference type="RefSeq" id="WP_150278673.1">
    <property type="nucleotide sequence ID" value="NZ_BMFF01000003.1"/>
</dbReference>
<dbReference type="SMART" id="SM00116">
    <property type="entry name" value="CBS"/>
    <property type="match status" value="2"/>
</dbReference>
<dbReference type="CDD" id="cd04629">
    <property type="entry name" value="CBS_pair_bac"/>
    <property type="match status" value="1"/>
</dbReference>
<keyword evidence="1 2" id="KW-0129">CBS domain</keyword>
<dbReference type="InterPro" id="IPR000644">
    <property type="entry name" value="CBS_dom"/>
</dbReference>
<dbReference type="InterPro" id="IPR044729">
    <property type="entry name" value="CBS_bac"/>
</dbReference>
<organism evidence="4 5">
    <name type="scientific">Halopseudomonas salina</name>
    <dbReference type="NCBI Taxonomy" id="1323744"/>
    <lineage>
        <taxon>Bacteria</taxon>
        <taxon>Pseudomonadati</taxon>
        <taxon>Pseudomonadota</taxon>
        <taxon>Gammaproteobacteria</taxon>
        <taxon>Pseudomonadales</taxon>
        <taxon>Pseudomonadaceae</taxon>
        <taxon>Halopseudomonas</taxon>
    </lineage>
</organism>
<dbReference type="Gene3D" id="3.10.580.10">
    <property type="entry name" value="CBS-domain"/>
    <property type="match status" value="1"/>
</dbReference>
<feature type="domain" description="CBS" evidence="3">
    <location>
        <begin position="78"/>
        <end position="133"/>
    </location>
</feature>
<dbReference type="Pfam" id="PF00571">
    <property type="entry name" value="CBS"/>
    <property type="match status" value="2"/>
</dbReference>
<dbReference type="Proteomes" id="UP000638188">
    <property type="component" value="Unassembled WGS sequence"/>
</dbReference>
<dbReference type="InterPro" id="IPR051257">
    <property type="entry name" value="Diverse_CBS-Domain"/>
</dbReference>
<reference evidence="5" key="1">
    <citation type="journal article" date="2019" name="Int. J. Syst. Evol. Microbiol.">
        <title>The Global Catalogue of Microorganisms (GCM) 10K type strain sequencing project: providing services to taxonomists for standard genome sequencing and annotation.</title>
        <authorList>
            <consortium name="The Broad Institute Genomics Platform"/>
            <consortium name="The Broad Institute Genome Sequencing Center for Infectious Disease"/>
            <person name="Wu L."/>
            <person name="Ma J."/>
        </authorList>
    </citation>
    <scope>NUCLEOTIDE SEQUENCE [LARGE SCALE GENOMIC DNA]</scope>
    <source>
        <strain evidence="5">CGMCC 1.12482</strain>
    </source>
</reference>
<sequence length="138" mass="15162">MLKIVKVHQYMTADLVCFAADTDLAKAIDQLLQHRISGAPVVDERKQLVGILSEGDCLKGVLTGAYFEEAAVRVGDVMCRTVDTVDVEADIVSVAERFVQTGRRRFPVIDGGKLVGQISRRDILRAVKHFNDHGAPKT</sequence>
<comment type="caution">
    <text evidence="4">The sequence shown here is derived from an EMBL/GenBank/DDBJ whole genome shotgun (WGS) entry which is preliminary data.</text>
</comment>
<evidence type="ECO:0000313" key="5">
    <source>
        <dbReference type="Proteomes" id="UP000638188"/>
    </source>
</evidence>
<dbReference type="SUPFAM" id="SSF54631">
    <property type="entry name" value="CBS-domain pair"/>
    <property type="match status" value="1"/>
</dbReference>
<dbReference type="InterPro" id="IPR046342">
    <property type="entry name" value="CBS_dom_sf"/>
</dbReference>
<evidence type="ECO:0000256" key="1">
    <source>
        <dbReference type="ARBA" id="ARBA00023122"/>
    </source>
</evidence>
<dbReference type="PANTHER" id="PTHR43080:SF26">
    <property type="entry name" value="REGULATORY PROTEIN"/>
    <property type="match status" value="1"/>
</dbReference>
<name>A0ABQ1PJR5_9GAMM</name>